<dbReference type="OrthoDB" id="3992151at2"/>
<dbReference type="GO" id="GO:0043565">
    <property type="term" value="F:sequence-specific DNA binding"/>
    <property type="evidence" value="ECO:0007669"/>
    <property type="project" value="InterPro"/>
</dbReference>
<evidence type="ECO:0000259" key="3">
    <source>
        <dbReference type="PROSITE" id="PS01124"/>
    </source>
</evidence>
<evidence type="ECO:0000256" key="1">
    <source>
        <dbReference type="ARBA" id="ARBA00023015"/>
    </source>
</evidence>
<dbReference type="GO" id="GO:0003700">
    <property type="term" value="F:DNA-binding transcription factor activity"/>
    <property type="evidence" value="ECO:0007669"/>
    <property type="project" value="InterPro"/>
</dbReference>
<dbReference type="CDD" id="cd03137">
    <property type="entry name" value="GATase1_AraC_1"/>
    <property type="match status" value="1"/>
</dbReference>
<evidence type="ECO:0000313" key="5">
    <source>
        <dbReference type="Proteomes" id="UP001058003"/>
    </source>
</evidence>
<dbReference type="SMART" id="SM00342">
    <property type="entry name" value="HTH_ARAC"/>
    <property type="match status" value="1"/>
</dbReference>
<dbReference type="RefSeq" id="WP_033358826.1">
    <property type="nucleotide sequence ID" value="NZ_CP073767.1"/>
</dbReference>
<organism evidence="4 5">
    <name type="scientific">Dactylosporangium aurantiacum</name>
    <dbReference type="NCBI Taxonomy" id="35754"/>
    <lineage>
        <taxon>Bacteria</taxon>
        <taxon>Bacillati</taxon>
        <taxon>Actinomycetota</taxon>
        <taxon>Actinomycetes</taxon>
        <taxon>Micromonosporales</taxon>
        <taxon>Micromonosporaceae</taxon>
        <taxon>Dactylosporangium</taxon>
    </lineage>
</organism>
<proteinExistence type="predicted"/>
<dbReference type="InterPro" id="IPR052158">
    <property type="entry name" value="INH-QAR"/>
</dbReference>
<dbReference type="InterPro" id="IPR002818">
    <property type="entry name" value="DJ-1/PfpI"/>
</dbReference>
<evidence type="ECO:0000313" key="4">
    <source>
        <dbReference type="EMBL" id="UWZ52048.1"/>
    </source>
</evidence>
<name>A0A9Q9IF40_9ACTN</name>
<dbReference type="InterPro" id="IPR029062">
    <property type="entry name" value="Class_I_gatase-like"/>
</dbReference>
<feature type="domain" description="HTH araC/xylS-type" evidence="3">
    <location>
        <begin position="218"/>
        <end position="315"/>
    </location>
</feature>
<evidence type="ECO:0000256" key="2">
    <source>
        <dbReference type="ARBA" id="ARBA00023163"/>
    </source>
</evidence>
<dbReference type="Proteomes" id="UP001058003">
    <property type="component" value="Chromosome"/>
</dbReference>
<dbReference type="SUPFAM" id="SSF46689">
    <property type="entry name" value="Homeodomain-like"/>
    <property type="match status" value="2"/>
</dbReference>
<dbReference type="InterPro" id="IPR018060">
    <property type="entry name" value="HTH_AraC"/>
</dbReference>
<reference evidence="4" key="1">
    <citation type="submission" date="2021-04" db="EMBL/GenBank/DDBJ databases">
        <title>Dactylosporangium aurantiacum NRRL B-8018 full assembly.</title>
        <authorList>
            <person name="Hartkoorn R.C."/>
            <person name="Beaudoing E."/>
            <person name="Hot D."/>
        </authorList>
    </citation>
    <scope>NUCLEOTIDE SEQUENCE</scope>
    <source>
        <strain evidence="4">NRRL B-8018</strain>
    </source>
</reference>
<dbReference type="PROSITE" id="PS01124">
    <property type="entry name" value="HTH_ARAC_FAMILY_2"/>
    <property type="match status" value="1"/>
</dbReference>
<dbReference type="PANTHER" id="PTHR43130">
    <property type="entry name" value="ARAC-FAMILY TRANSCRIPTIONAL REGULATOR"/>
    <property type="match status" value="1"/>
</dbReference>
<dbReference type="SUPFAM" id="SSF52317">
    <property type="entry name" value="Class I glutamine amidotransferase-like"/>
    <property type="match status" value="1"/>
</dbReference>
<dbReference type="InterPro" id="IPR009057">
    <property type="entry name" value="Homeodomain-like_sf"/>
</dbReference>
<dbReference type="Gene3D" id="3.40.50.880">
    <property type="match status" value="1"/>
</dbReference>
<dbReference type="KEGG" id="daur:Daura_35890"/>
<dbReference type="PANTHER" id="PTHR43130:SF3">
    <property type="entry name" value="HTH-TYPE TRANSCRIPTIONAL REGULATOR RV1931C"/>
    <property type="match status" value="1"/>
</dbReference>
<accession>A0A9Q9IF40</accession>
<dbReference type="EMBL" id="CP073767">
    <property type="protein sequence ID" value="UWZ52048.1"/>
    <property type="molecule type" value="Genomic_DNA"/>
</dbReference>
<keyword evidence="5" id="KW-1185">Reference proteome</keyword>
<dbReference type="AlphaFoldDB" id="A0A9Q9IF40"/>
<protein>
    <submittedName>
        <fullName evidence="4">GlxA family transcriptional regulator</fullName>
    </submittedName>
</protein>
<dbReference type="Pfam" id="PF01965">
    <property type="entry name" value="DJ-1_PfpI"/>
    <property type="match status" value="1"/>
</dbReference>
<dbReference type="Pfam" id="PF12833">
    <property type="entry name" value="HTH_18"/>
    <property type="match status" value="1"/>
</dbReference>
<keyword evidence="2" id="KW-0804">Transcription</keyword>
<keyword evidence="1" id="KW-0805">Transcription regulation</keyword>
<sequence>MAAQRVLVALFDGVQSLDVTGPVEVFAGAEQARPGSYTIRTGSVGGGAVTTSSGLRITPDEDLTGDPTGAPGADVLVVPGGTGTRAGDPRLVAWLRAAAPGANRVASVCTGAFLLAEAGLLDGRRATTHWRHAGALARRFPRVTVDTEPIFVRDGDVWTSAGVTAGIDLALAVVEADHGRDIALTIARHLVMFVRRPGGQRQFSAQLAAQVAARDPLREVQRHIAEHPAGDLRVDALARLANLSPRQFSRAFTAEVGTPPGRYVDRVRLETARRHLEDGAYVEDTARACGYGTGEAMRRAFVRTLGVTPTDYKERFTCT</sequence>
<dbReference type="Gene3D" id="1.10.10.60">
    <property type="entry name" value="Homeodomain-like"/>
    <property type="match status" value="1"/>
</dbReference>
<gene>
    <name evidence="4" type="ORF">Daura_35890</name>
</gene>